<proteinExistence type="inferred from homology"/>
<evidence type="ECO:0000256" key="2">
    <source>
        <dbReference type="ARBA" id="ARBA00022630"/>
    </source>
</evidence>
<comment type="caution">
    <text evidence="7">The sequence shown here is derived from an EMBL/GenBank/DDBJ whole genome shotgun (WGS) entry which is preliminary data.</text>
</comment>
<dbReference type="InterPro" id="IPR037396">
    <property type="entry name" value="FMN_HAD"/>
</dbReference>
<keyword evidence="8" id="KW-1185">Reference proteome</keyword>
<dbReference type="EMBL" id="JAPFQN010000003">
    <property type="protein sequence ID" value="MCX2743362.1"/>
    <property type="molecule type" value="Genomic_DNA"/>
</dbReference>
<keyword evidence="3" id="KW-0288">FMN</keyword>
<dbReference type="InterPro" id="IPR012133">
    <property type="entry name" value="Alpha-hydoxy_acid_DH_FMN"/>
</dbReference>
<dbReference type="InterPro" id="IPR013785">
    <property type="entry name" value="Aldolase_TIM"/>
</dbReference>
<dbReference type="Pfam" id="PF01070">
    <property type="entry name" value="FMN_dh"/>
    <property type="match status" value="1"/>
</dbReference>
<evidence type="ECO:0000259" key="6">
    <source>
        <dbReference type="PROSITE" id="PS51349"/>
    </source>
</evidence>
<comment type="cofactor">
    <cofactor evidence="1">
        <name>FMN</name>
        <dbReference type="ChEBI" id="CHEBI:58210"/>
    </cofactor>
</comment>
<comment type="similarity">
    <text evidence="5">Belongs to the FMN-dependent alpha-hydroxy acid dehydrogenase family.</text>
</comment>
<reference evidence="7 8" key="1">
    <citation type="submission" date="2022-11" db="EMBL/GenBank/DDBJ databases">
        <title>The characterization of three novel Bacteroidetes species and genomic analysis of their roles in tidal elemental geochemical cycles.</title>
        <authorList>
            <person name="Ma K."/>
        </authorList>
    </citation>
    <scope>NUCLEOTIDE SEQUENCE [LARGE SCALE GENOMIC DNA]</scope>
    <source>
        <strain evidence="7 8">M17</strain>
    </source>
</reference>
<evidence type="ECO:0000256" key="1">
    <source>
        <dbReference type="ARBA" id="ARBA00001917"/>
    </source>
</evidence>
<protein>
    <submittedName>
        <fullName evidence="7">Alpha-hydroxy acid oxidase</fullName>
    </submittedName>
</protein>
<evidence type="ECO:0000256" key="4">
    <source>
        <dbReference type="ARBA" id="ARBA00023002"/>
    </source>
</evidence>
<dbReference type="PANTHER" id="PTHR10578:SF107">
    <property type="entry name" value="2-HYDROXYACID OXIDASE 1"/>
    <property type="match status" value="1"/>
</dbReference>
<dbReference type="InterPro" id="IPR000262">
    <property type="entry name" value="FMN-dep_DH"/>
</dbReference>
<accession>A0ABT3RQ23</accession>
<sequence length="403" mass="44660">MADLHRRQLIKFLLASPLLSLGFPSCIFDSEDKESDQVKKMVDKLISNPEEAMNVFDFRAVAESKLPPAHFGYIQTGVLDDRTLGENRVGFEKIKLKMRRLVGQFDPDMSTEVLGEQWSSPIIICPCGSQRAFHEEGEEATSRAAGKEKHQMMLSTVANTSIEKVNELKGSPAWYQLYPSSDFDDTLAIIKRVEKAGCDTIVLTVDMDNADKREALWRSIKLDTRECKSCHGDSESGYVDGKPMVNNLKNTFQFHPGMDWEFVKRLKENWEGKFLIKGIVSGEDAELALNAGIDGLIVSNHGGRATESGRSTIECLPEVVSVTNDKIPVILDGGIRRGGDIYKALALGATAVGIGRPYLWGLAAFGQPGVEMVLKILKEEFKLVMKQTGVSKIEEINKDSLVM</sequence>
<dbReference type="RefSeq" id="WP_266055740.1">
    <property type="nucleotide sequence ID" value="NZ_JAPFQN010000003.1"/>
</dbReference>
<keyword evidence="4" id="KW-0560">Oxidoreductase</keyword>
<dbReference type="Proteomes" id="UP001209885">
    <property type="component" value="Unassembled WGS sequence"/>
</dbReference>
<dbReference type="SUPFAM" id="SSF51395">
    <property type="entry name" value="FMN-linked oxidoreductases"/>
    <property type="match status" value="1"/>
</dbReference>
<evidence type="ECO:0000313" key="8">
    <source>
        <dbReference type="Proteomes" id="UP001209885"/>
    </source>
</evidence>
<evidence type="ECO:0000256" key="5">
    <source>
        <dbReference type="ARBA" id="ARBA00024042"/>
    </source>
</evidence>
<evidence type="ECO:0000256" key="3">
    <source>
        <dbReference type="ARBA" id="ARBA00022643"/>
    </source>
</evidence>
<dbReference type="CDD" id="cd02809">
    <property type="entry name" value="alpha_hydroxyacid_oxid_FMN"/>
    <property type="match status" value="1"/>
</dbReference>
<keyword evidence="2" id="KW-0285">Flavoprotein</keyword>
<name>A0ABT3RQ23_9BACT</name>
<gene>
    <name evidence="7" type="ORF">OO013_05765</name>
</gene>
<evidence type="ECO:0000313" key="7">
    <source>
        <dbReference type="EMBL" id="MCX2743362.1"/>
    </source>
</evidence>
<feature type="domain" description="FMN hydroxy acid dehydrogenase" evidence="6">
    <location>
        <begin position="47"/>
        <end position="403"/>
    </location>
</feature>
<dbReference type="Gene3D" id="3.20.20.70">
    <property type="entry name" value="Aldolase class I"/>
    <property type="match status" value="1"/>
</dbReference>
<dbReference type="PROSITE" id="PS51349">
    <property type="entry name" value="FMN_HYDROXY_ACID_DH_2"/>
    <property type="match status" value="1"/>
</dbReference>
<organism evidence="7 8">
    <name type="scientific">Mangrovivirga halotolerans</name>
    <dbReference type="NCBI Taxonomy" id="2993936"/>
    <lineage>
        <taxon>Bacteria</taxon>
        <taxon>Pseudomonadati</taxon>
        <taxon>Bacteroidota</taxon>
        <taxon>Cytophagia</taxon>
        <taxon>Cytophagales</taxon>
        <taxon>Mangrovivirgaceae</taxon>
        <taxon>Mangrovivirga</taxon>
    </lineage>
</organism>
<dbReference type="PIRSF" id="PIRSF000138">
    <property type="entry name" value="Al-hdrx_acd_dh"/>
    <property type="match status" value="1"/>
</dbReference>
<dbReference type="PANTHER" id="PTHR10578">
    <property type="entry name" value="S -2-HYDROXY-ACID OXIDASE-RELATED"/>
    <property type="match status" value="1"/>
</dbReference>
<dbReference type="SMART" id="SM01240">
    <property type="entry name" value="IMPDH"/>
    <property type="match status" value="1"/>
</dbReference>